<proteinExistence type="predicted"/>
<dbReference type="AlphaFoldDB" id="A0A212K0K5"/>
<protein>
    <submittedName>
        <fullName evidence="2">Uncharacterized protein</fullName>
    </submittedName>
</protein>
<dbReference type="Pfam" id="PF19455">
    <property type="entry name" value="DUF5993"/>
    <property type="match status" value="1"/>
</dbReference>
<keyword evidence="1" id="KW-0812">Transmembrane</keyword>
<gene>
    <name evidence="2" type="ORF">KL86DPRO_20419</name>
</gene>
<name>A0A212K0K5_9DELT</name>
<dbReference type="InterPro" id="IPR046035">
    <property type="entry name" value="DUF5993"/>
</dbReference>
<keyword evidence="1" id="KW-1133">Transmembrane helix</keyword>
<evidence type="ECO:0000256" key="1">
    <source>
        <dbReference type="SAM" id="Phobius"/>
    </source>
</evidence>
<feature type="transmembrane region" description="Helical" evidence="1">
    <location>
        <begin position="24"/>
        <end position="41"/>
    </location>
</feature>
<reference evidence="2" key="1">
    <citation type="submission" date="2016-04" db="EMBL/GenBank/DDBJ databases">
        <authorList>
            <person name="Evans L.H."/>
            <person name="Alamgir A."/>
            <person name="Owens N."/>
            <person name="Weber N.D."/>
            <person name="Virtaneva K."/>
            <person name="Barbian K."/>
            <person name="Babar A."/>
            <person name="Rosenke K."/>
        </authorList>
    </citation>
    <scope>NUCLEOTIDE SEQUENCE</scope>
    <source>
        <strain evidence="2">86</strain>
    </source>
</reference>
<sequence length="53" mass="6070">MDTILILAALAVLMLFWKRPRRRVTGIALFCMTLASTVLLFKHHITSELPLVF</sequence>
<organism evidence="2">
    <name type="scientific">uncultured delta proteobacterium</name>
    <dbReference type="NCBI Taxonomy" id="34034"/>
    <lineage>
        <taxon>Bacteria</taxon>
        <taxon>Deltaproteobacteria</taxon>
        <taxon>environmental samples</taxon>
    </lineage>
</organism>
<evidence type="ECO:0000313" key="2">
    <source>
        <dbReference type="EMBL" id="SBW05045.1"/>
    </source>
</evidence>
<accession>A0A212K0K5</accession>
<keyword evidence="1" id="KW-0472">Membrane</keyword>
<dbReference type="EMBL" id="FLUQ01000002">
    <property type="protein sequence ID" value="SBW05045.1"/>
    <property type="molecule type" value="Genomic_DNA"/>
</dbReference>